<organism evidence="1 2">
    <name type="scientific">Enterococcus faecium</name>
    <name type="common">Streptococcus faecium</name>
    <dbReference type="NCBI Taxonomy" id="1352"/>
    <lineage>
        <taxon>Bacteria</taxon>
        <taxon>Bacillati</taxon>
        <taxon>Bacillota</taxon>
        <taxon>Bacilli</taxon>
        <taxon>Lactobacillales</taxon>
        <taxon>Enterococcaceae</taxon>
        <taxon>Enterococcus</taxon>
    </lineage>
</organism>
<sequence>IIGNPSLNHRYRKGFYSLFKTLQQNHGCQCGFDFPISQKQHGATFFIFDTISTCVVDKVSM</sequence>
<reference evidence="1" key="1">
    <citation type="submission" date="2023-03" db="EMBL/GenBank/DDBJ databases">
        <authorList>
            <person name="Shen W."/>
            <person name="Cai J."/>
        </authorList>
    </citation>
    <scope>NUCLEOTIDE SEQUENCE</scope>
    <source>
        <strain evidence="1">B1010-2</strain>
    </source>
</reference>
<proteinExistence type="predicted"/>
<dbReference type="RefSeq" id="WP_311813741.1">
    <property type="nucleotide sequence ID" value="NZ_JARPTX010000061.1"/>
</dbReference>
<protein>
    <submittedName>
        <fullName evidence="1">Uncharacterized protein</fullName>
    </submittedName>
</protein>
<dbReference type="Proteomes" id="UP001260956">
    <property type="component" value="Unassembled WGS sequence"/>
</dbReference>
<gene>
    <name evidence="1" type="ORF">P6Z85_12575</name>
</gene>
<accession>A0AAW8RLJ9</accession>
<evidence type="ECO:0000313" key="2">
    <source>
        <dbReference type="Proteomes" id="UP001260956"/>
    </source>
</evidence>
<dbReference type="EMBL" id="JARPTX010000061">
    <property type="protein sequence ID" value="MDT2370962.1"/>
    <property type="molecule type" value="Genomic_DNA"/>
</dbReference>
<comment type="caution">
    <text evidence="1">The sequence shown here is derived from an EMBL/GenBank/DDBJ whole genome shotgun (WGS) entry which is preliminary data.</text>
</comment>
<feature type="non-terminal residue" evidence="1">
    <location>
        <position position="1"/>
    </location>
</feature>
<evidence type="ECO:0000313" key="1">
    <source>
        <dbReference type="EMBL" id="MDT2370962.1"/>
    </source>
</evidence>
<dbReference type="AlphaFoldDB" id="A0AAW8RLJ9"/>
<name>A0AAW8RLJ9_ENTFC</name>